<evidence type="ECO:0000313" key="3">
    <source>
        <dbReference type="Proteomes" id="UP000076738"/>
    </source>
</evidence>
<keyword evidence="3" id="KW-1185">Reference proteome</keyword>
<feature type="region of interest" description="Disordered" evidence="1">
    <location>
        <begin position="138"/>
        <end position="214"/>
    </location>
</feature>
<reference evidence="2 3" key="1">
    <citation type="journal article" date="2016" name="Mol. Biol. Evol.">
        <title>Comparative Genomics of Early-Diverging Mushroom-Forming Fungi Provides Insights into the Origins of Lignocellulose Decay Capabilities.</title>
        <authorList>
            <person name="Nagy L.G."/>
            <person name="Riley R."/>
            <person name="Tritt A."/>
            <person name="Adam C."/>
            <person name="Daum C."/>
            <person name="Floudas D."/>
            <person name="Sun H."/>
            <person name="Yadav J.S."/>
            <person name="Pangilinan J."/>
            <person name="Larsson K.H."/>
            <person name="Matsuura K."/>
            <person name="Barry K."/>
            <person name="Labutti K."/>
            <person name="Kuo R."/>
            <person name="Ohm R.A."/>
            <person name="Bhattacharya S.S."/>
            <person name="Shirouzu T."/>
            <person name="Yoshinaga Y."/>
            <person name="Martin F.M."/>
            <person name="Grigoriev I.V."/>
            <person name="Hibbett D.S."/>
        </authorList>
    </citation>
    <scope>NUCLEOTIDE SEQUENCE [LARGE SCALE GENOMIC DNA]</scope>
    <source>
        <strain evidence="2 3">TUFC12733</strain>
    </source>
</reference>
<protein>
    <submittedName>
        <fullName evidence="2">Uncharacterized protein</fullName>
    </submittedName>
</protein>
<name>A0A167H7T9_CALVF</name>
<feature type="compositionally biased region" description="Basic and acidic residues" evidence="1">
    <location>
        <begin position="138"/>
        <end position="148"/>
    </location>
</feature>
<evidence type="ECO:0000313" key="2">
    <source>
        <dbReference type="EMBL" id="KZO91334.1"/>
    </source>
</evidence>
<feature type="compositionally biased region" description="Pro residues" evidence="1">
    <location>
        <begin position="193"/>
        <end position="211"/>
    </location>
</feature>
<dbReference type="Proteomes" id="UP000076738">
    <property type="component" value="Unassembled WGS sequence"/>
</dbReference>
<dbReference type="EMBL" id="KV417325">
    <property type="protein sequence ID" value="KZO91334.1"/>
    <property type="molecule type" value="Genomic_DNA"/>
</dbReference>
<feature type="compositionally biased region" description="Polar residues" evidence="1">
    <location>
        <begin position="175"/>
        <end position="186"/>
    </location>
</feature>
<sequence length="270" mass="29820">MGDPDQLKPVGQLVFLQCYGGSSLLETGWASSMRWPLQAGITDRTYGQDLSRDHKAADGELEHVSTPQPHCRMHTRGGRVPSAGGSSSAWQSSPSTVNILRGPPNVVPPVQWAYQRRYVDDMASYCLRIPPCGRVREGRSQAWRKSELPRTPPSTPPRSARPSCIACPSKRLSSRRLNSQSPSFSRSLRLPHSYPPPAPAQSPPRPPPPLSPQQQQCFFADREAVVFRATILTHLGDLLRLCSIRVRLPAPAGDHLSRAYADDDDNFVDL</sequence>
<feature type="region of interest" description="Disordered" evidence="1">
    <location>
        <begin position="60"/>
        <end position="97"/>
    </location>
</feature>
<feature type="compositionally biased region" description="Low complexity" evidence="1">
    <location>
        <begin position="81"/>
        <end position="95"/>
    </location>
</feature>
<feature type="non-terminal residue" evidence="2">
    <location>
        <position position="270"/>
    </location>
</feature>
<gene>
    <name evidence="2" type="ORF">CALVIDRAFT_602347</name>
</gene>
<accession>A0A167H7T9</accession>
<proteinExistence type="predicted"/>
<organism evidence="2 3">
    <name type="scientific">Calocera viscosa (strain TUFC12733)</name>
    <dbReference type="NCBI Taxonomy" id="1330018"/>
    <lineage>
        <taxon>Eukaryota</taxon>
        <taxon>Fungi</taxon>
        <taxon>Dikarya</taxon>
        <taxon>Basidiomycota</taxon>
        <taxon>Agaricomycotina</taxon>
        <taxon>Dacrymycetes</taxon>
        <taxon>Dacrymycetales</taxon>
        <taxon>Dacrymycetaceae</taxon>
        <taxon>Calocera</taxon>
    </lineage>
</organism>
<evidence type="ECO:0000256" key="1">
    <source>
        <dbReference type="SAM" id="MobiDB-lite"/>
    </source>
</evidence>
<dbReference type="AlphaFoldDB" id="A0A167H7T9"/>